<comment type="caution">
    <text evidence="1">The sequence shown here is derived from an EMBL/GenBank/DDBJ whole genome shotgun (WGS) entry which is preliminary data.</text>
</comment>
<dbReference type="Proteomes" id="UP000626370">
    <property type="component" value="Unassembled WGS sequence"/>
</dbReference>
<protein>
    <recommendedName>
        <fullName evidence="3">Cell wall-active antibiotics response LiaF-like C-terminal domain-containing protein</fullName>
    </recommendedName>
</protein>
<sequence>MSVTIEDRPIESLREEVIDQLIMNYSHGKLSYEAFERRLDVAMASKSNVEIFALAEDLDLKVDPAYVESKKRDFSTQYTTKPPEENDLMINIFAGSNRQGRWTVAKEIRSLTVFGGSKVDFTDAQFSQPEVRMRVLCLFGGVDIYVPENVNIVSKAFCVFGGVDNSAPCIADRHSPTIIIEGFVMFGGVDIKVKRTIKEKFVAFADNMKNMFN</sequence>
<organism evidence="1 2">
    <name type="scientific">Thalassotalea profundi</name>
    <dbReference type="NCBI Taxonomy" id="2036687"/>
    <lineage>
        <taxon>Bacteria</taxon>
        <taxon>Pseudomonadati</taxon>
        <taxon>Pseudomonadota</taxon>
        <taxon>Gammaproteobacteria</taxon>
        <taxon>Alteromonadales</taxon>
        <taxon>Colwelliaceae</taxon>
        <taxon>Thalassotalea</taxon>
    </lineage>
</organism>
<proteinExistence type="predicted"/>
<evidence type="ECO:0008006" key="3">
    <source>
        <dbReference type="Google" id="ProtNLM"/>
    </source>
</evidence>
<evidence type="ECO:0000313" key="2">
    <source>
        <dbReference type="Proteomes" id="UP000626370"/>
    </source>
</evidence>
<dbReference type="EMBL" id="BNAH01000004">
    <property type="protein sequence ID" value="GHE84845.1"/>
    <property type="molecule type" value="Genomic_DNA"/>
</dbReference>
<name>A0ABQ3IL76_9GAMM</name>
<evidence type="ECO:0000313" key="1">
    <source>
        <dbReference type="EMBL" id="GHE84845.1"/>
    </source>
</evidence>
<dbReference type="PANTHER" id="PTHR40763">
    <property type="entry name" value="MEMBRANE PROTEIN-RELATED"/>
    <property type="match status" value="1"/>
</dbReference>
<keyword evidence="2" id="KW-1185">Reference proteome</keyword>
<reference evidence="2" key="1">
    <citation type="journal article" date="2019" name="Int. J. Syst. Evol. Microbiol.">
        <title>The Global Catalogue of Microorganisms (GCM) 10K type strain sequencing project: providing services to taxonomists for standard genome sequencing and annotation.</title>
        <authorList>
            <consortium name="The Broad Institute Genomics Platform"/>
            <consortium name="The Broad Institute Genome Sequencing Center for Infectious Disease"/>
            <person name="Wu L."/>
            <person name="Ma J."/>
        </authorList>
    </citation>
    <scope>NUCLEOTIDE SEQUENCE [LARGE SCALE GENOMIC DNA]</scope>
    <source>
        <strain evidence="2">CGMCC 1.15922</strain>
    </source>
</reference>
<dbReference type="PANTHER" id="PTHR40763:SF5">
    <property type="entry name" value="MEMBRANE PROTEIN"/>
    <property type="match status" value="1"/>
</dbReference>
<accession>A0ABQ3IL76</accession>
<gene>
    <name evidence="1" type="ORF">GCM10011501_12130</name>
</gene>
<dbReference type="RefSeq" id="WP_189377344.1">
    <property type="nucleotide sequence ID" value="NZ_BNAH01000004.1"/>
</dbReference>